<dbReference type="AlphaFoldDB" id="X1C967"/>
<sequence>MDWLNDLLNREEHLKKEIAELKKASASEVSAFDQYIKPKVEAIQATIDDYLCGRNEAERSYMTYKVHLNLPVFSHLRSIYDIHSPINN</sequence>
<organism evidence="1">
    <name type="scientific">marine sediment metagenome</name>
    <dbReference type="NCBI Taxonomy" id="412755"/>
    <lineage>
        <taxon>unclassified sequences</taxon>
        <taxon>metagenomes</taxon>
        <taxon>ecological metagenomes</taxon>
    </lineage>
</organism>
<name>X1C967_9ZZZZ</name>
<accession>X1C967</accession>
<dbReference type="EMBL" id="BART01025728">
    <property type="protein sequence ID" value="GAH03942.1"/>
    <property type="molecule type" value="Genomic_DNA"/>
</dbReference>
<gene>
    <name evidence="1" type="ORF">S01H4_46103</name>
</gene>
<proteinExistence type="predicted"/>
<evidence type="ECO:0000313" key="1">
    <source>
        <dbReference type="EMBL" id="GAH03942.1"/>
    </source>
</evidence>
<comment type="caution">
    <text evidence="1">The sequence shown here is derived from an EMBL/GenBank/DDBJ whole genome shotgun (WGS) entry which is preliminary data.</text>
</comment>
<reference evidence="1" key="1">
    <citation type="journal article" date="2014" name="Front. Microbiol.">
        <title>High frequency of phylogenetically diverse reductive dehalogenase-homologous genes in deep subseafloor sedimentary metagenomes.</title>
        <authorList>
            <person name="Kawai M."/>
            <person name="Futagami T."/>
            <person name="Toyoda A."/>
            <person name="Takaki Y."/>
            <person name="Nishi S."/>
            <person name="Hori S."/>
            <person name="Arai W."/>
            <person name="Tsubouchi T."/>
            <person name="Morono Y."/>
            <person name="Uchiyama I."/>
            <person name="Ito T."/>
            <person name="Fujiyama A."/>
            <person name="Inagaki F."/>
            <person name="Takami H."/>
        </authorList>
    </citation>
    <scope>NUCLEOTIDE SEQUENCE</scope>
    <source>
        <strain evidence="1">Expedition CK06-06</strain>
    </source>
</reference>
<protein>
    <submittedName>
        <fullName evidence="1">Uncharacterized protein</fullName>
    </submittedName>
</protein>